<organism evidence="1 2">
    <name type="scientific">Urechidicola vernalis</name>
    <dbReference type="NCBI Taxonomy" id="3075600"/>
    <lineage>
        <taxon>Bacteria</taxon>
        <taxon>Pseudomonadati</taxon>
        <taxon>Bacteroidota</taxon>
        <taxon>Flavobacteriia</taxon>
        <taxon>Flavobacteriales</taxon>
        <taxon>Flavobacteriaceae</taxon>
        <taxon>Urechidicola</taxon>
    </lineage>
</organism>
<proteinExistence type="predicted"/>
<dbReference type="SUPFAM" id="SSF53756">
    <property type="entry name" value="UDP-Glycosyltransferase/glycogen phosphorylase"/>
    <property type="match status" value="1"/>
</dbReference>
<dbReference type="EMBL" id="JAVRHV010000009">
    <property type="protein sequence ID" value="MDT0554310.1"/>
    <property type="molecule type" value="Genomic_DNA"/>
</dbReference>
<dbReference type="RefSeq" id="WP_311594397.1">
    <property type="nucleotide sequence ID" value="NZ_JAVRHV010000009.1"/>
</dbReference>
<gene>
    <name evidence="1" type="ORF">RM519_13695</name>
</gene>
<dbReference type="Proteomes" id="UP001252186">
    <property type="component" value="Unassembled WGS sequence"/>
</dbReference>
<dbReference type="Gene3D" id="3.40.50.2000">
    <property type="entry name" value="Glycogen Phosphorylase B"/>
    <property type="match status" value="2"/>
</dbReference>
<protein>
    <submittedName>
        <fullName evidence="1">Glycosyltransferase family 4 protein</fullName>
    </submittedName>
</protein>
<evidence type="ECO:0000313" key="1">
    <source>
        <dbReference type="EMBL" id="MDT0554310.1"/>
    </source>
</evidence>
<keyword evidence="2" id="KW-1185">Reference proteome</keyword>
<sequence>MKVLILTYYWPPAGGSGVQRWLKFVKYLREFNIEPVVYTVKDPNYPLLDFSLQSDIPEGVEVIQQPIWEPNNLLGKKKQTSAGFLDKNPSVIGKIMQYIRANYFIPDARKFWIQPSVKYLSTYLKEDPVDVIISTGPPHSLHLIGMQLKEKLGVKWVSDFRDPWTDIDYFHQLPLTHKSIQKHEKLEQKVLENSDAVLVVGETMKLNYDKFNDNIYVVSNGYDSAEIKGENKLDKEFSITHIGLMNNDRNPEILWEVLNELKTEVNGFSENLNIKLVGKVAQSCKVSISANALDENVEFASYIPHSEVQEIQQSSQVLLLAVNKVPSAKGIITGKIFEYLLAKRPILAIGPTDGDLAQILEKTKAGTIINFEEKRLLKSTILDLYTAYKSNTLTCNSIGVEQYHRRNLTQQLSTILKEL</sequence>
<comment type="caution">
    <text evidence="1">The sequence shown here is derived from an EMBL/GenBank/DDBJ whole genome shotgun (WGS) entry which is preliminary data.</text>
</comment>
<evidence type="ECO:0000313" key="2">
    <source>
        <dbReference type="Proteomes" id="UP001252186"/>
    </source>
</evidence>
<reference evidence="1 2" key="1">
    <citation type="submission" date="2023-09" db="EMBL/GenBank/DDBJ databases">
        <authorList>
            <person name="Rey-Velasco X."/>
        </authorList>
    </citation>
    <scope>NUCLEOTIDE SEQUENCE [LARGE SCALE GENOMIC DNA]</scope>
    <source>
        <strain evidence="1 2">P050</strain>
    </source>
</reference>
<accession>A0ABU2Y905</accession>
<dbReference type="CDD" id="cd03794">
    <property type="entry name" value="GT4_WbuB-like"/>
    <property type="match status" value="1"/>
</dbReference>
<name>A0ABU2Y905_9FLAO</name>